<keyword evidence="3" id="KW-1185">Reference proteome</keyword>
<feature type="compositionally biased region" description="Low complexity" evidence="1">
    <location>
        <begin position="66"/>
        <end position="86"/>
    </location>
</feature>
<dbReference type="Gene3D" id="1.25.40.10">
    <property type="entry name" value="Tetratricopeptide repeat domain"/>
    <property type="match status" value="1"/>
</dbReference>
<name>A0ABR4NF77_9FUNG</name>
<protein>
    <recommendedName>
        <fullName evidence="4">Pentatricopeptide repeat-containing protein</fullName>
    </recommendedName>
</protein>
<evidence type="ECO:0000256" key="1">
    <source>
        <dbReference type="SAM" id="MobiDB-lite"/>
    </source>
</evidence>
<evidence type="ECO:0008006" key="4">
    <source>
        <dbReference type="Google" id="ProtNLM"/>
    </source>
</evidence>
<comment type="caution">
    <text evidence="2">The sequence shown here is derived from an EMBL/GenBank/DDBJ whole genome shotgun (WGS) entry which is preliminary data.</text>
</comment>
<dbReference type="Proteomes" id="UP001527925">
    <property type="component" value="Unassembled WGS sequence"/>
</dbReference>
<evidence type="ECO:0000313" key="3">
    <source>
        <dbReference type="Proteomes" id="UP001527925"/>
    </source>
</evidence>
<gene>
    <name evidence="2" type="ORF">HK105_202523</name>
</gene>
<reference evidence="2 3" key="1">
    <citation type="submission" date="2023-09" db="EMBL/GenBank/DDBJ databases">
        <title>Pangenome analysis of Batrachochytrium dendrobatidis and related Chytrids.</title>
        <authorList>
            <person name="Yacoub M.N."/>
            <person name="Stajich J.E."/>
            <person name="James T.Y."/>
        </authorList>
    </citation>
    <scope>NUCLEOTIDE SEQUENCE [LARGE SCALE GENOMIC DNA]</scope>
    <source>
        <strain evidence="2 3">JEL0888</strain>
    </source>
</reference>
<proteinExistence type="predicted"/>
<accession>A0ABR4NF77</accession>
<sequence length="593" mass="64835">MSMLGRAATAALRFPRTAWGRSPHAHALHALAAATGSRAVERGPRAVGVAAVLARWPPARWATTEARSPAQGDDAAAADSTAAPDVQADESGKGPAKGGVKDAAAAARTRKPKASPKKARETTGSAATPNDARLAKGTSDMSLKDIRKLRRSIRYWRIKHAIEIFDKIKRKSPEALKQLSPRKFCLFVSVVTDADAFSTDCTPKQRVEAAQRIVATAKELGVTLPPSVDLSLLDGHALAGDFAGFEKLLAEMRDAGVDTETPDVLAAQSRVHLVAGDAEKGMQLWSKLAEIDKTKAPHEHLIETHILLHDVDGALLALETLLQQFSGQVPKSELYFKLFKLLTLKSDVHTIARVFARPELRDVFQQRKLCHRIAGALALGGRFQDALDILEVHRQPSSKMKEPHIVTEIVARDGLGQNDQALALFAQLGNPVYDSKITLDAGAVLVKHVGSVADADQLERVLASHEIVSKLHKHMALVMLLRGYTASGNLDSMRIAFDEILKRGLPIPSMTLKSMVALAVDQSSPNDAMRMIERILEVKMPCSGSDFRVEMATEYLWKYCPELRPRIKQFHRLLDQQCEKAPADAKKTELRDE</sequence>
<dbReference type="InterPro" id="IPR011990">
    <property type="entry name" value="TPR-like_helical_dom_sf"/>
</dbReference>
<feature type="region of interest" description="Disordered" evidence="1">
    <location>
        <begin position="62"/>
        <end position="136"/>
    </location>
</feature>
<organism evidence="2 3">
    <name type="scientific">Polyrhizophydium stewartii</name>
    <dbReference type="NCBI Taxonomy" id="2732419"/>
    <lineage>
        <taxon>Eukaryota</taxon>
        <taxon>Fungi</taxon>
        <taxon>Fungi incertae sedis</taxon>
        <taxon>Chytridiomycota</taxon>
        <taxon>Chytridiomycota incertae sedis</taxon>
        <taxon>Chytridiomycetes</taxon>
        <taxon>Rhizophydiales</taxon>
        <taxon>Rhizophydiales incertae sedis</taxon>
        <taxon>Polyrhizophydium</taxon>
    </lineage>
</organism>
<evidence type="ECO:0000313" key="2">
    <source>
        <dbReference type="EMBL" id="KAL2918109.1"/>
    </source>
</evidence>
<dbReference type="EMBL" id="JADGIZ020000008">
    <property type="protein sequence ID" value="KAL2918109.1"/>
    <property type="molecule type" value="Genomic_DNA"/>
</dbReference>
<feature type="compositionally biased region" description="Basic residues" evidence="1">
    <location>
        <begin position="108"/>
        <end position="117"/>
    </location>
</feature>